<organism evidence="5 6">
    <name type="scientific">Daldinia eschscholtzii</name>
    <dbReference type="NCBI Taxonomy" id="292717"/>
    <lineage>
        <taxon>Eukaryota</taxon>
        <taxon>Fungi</taxon>
        <taxon>Dikarya</taxon>
        <taxon>Ascomycota</taxon>
        <taxon>Pezizomycotina</taxon>
        <taxon>Sordariomycetes</taxon>
        <taxon>Xylariomycetidae</taxon>
        <taxon>Xylariales</taxon>
        <taxon>Hypoxylaceae</taxon>
        <taxon>Daldinia</taxon>
    </lineage>
</organism>
<dbReference type="PANTHER" id="PTHR12363">
    <property type="entry name" value="TRANSPORTIN 3 AND IMPORTIN 13"/>
    <property type="match status" value="1"/>
</dbReference>
<dbReference type="GO" id="GO:0006606">
    <property type="term" value="P:protein import into nucleus"/>
    <property type="evidence" value="ECO:0007669"/>
    <property type="project" value="TreeGrafter"/>
</dbReference>
<name>A0AAX6ML89_9PEZI</name>
<keyword evidence="4" id="KW-0539">Nucleus</keyword>
<dbReference type="InterPro" id="IPR016024">
    <property type="entry name" value="ARM-type_fold"/>
</dbReference>
<evidence type="ECO:0000256" key="1">
    <source>
        <dbReference type="ARBA" id="ARBA00004123"/>
    </source>
</evidence>
<comment type="similarity">
    <text evidence="2">Belongs to the importin beta family.</text>
</comment>
<dbReference type="Gene3D" id="1.25.10.10">
    <property type="entry name" value="Leucine-rich Repeat Variant"/>
    <property type="match status" value="1"/>
</dbReference>
<gene>
    <name evidence="5" type="ORF">Daesc_005513</name>
</gene>
<dbReference type="InterPro" id="IPR051345">
    <property type="entry name" value="Importin_beta-like_NTR"/>
</dbReference>
<evidence type="ECO:0000313" key="5">
    <source>
        <dbReference type="EMBL" id="KAK6953213.1"/>
    </source>
</evidence>
<dbReference type="GO" id="GO:0005634">
    <property type="term" value="C:nucleus"/>
    <property type="evidence" value="ECO:0007669"/>
    <property type="project" value="UniProtKB-SubCell"/>
</dbReference>
<evidence type="ECO:0000256" key="4">
    <source>
        <dbReference type="ARBA" id="ARBA00023242"/>
    </source>
</evidence>
<protein>
    <submittedName>
        <fullName evidence="5">Uncharacterized protein</fullName>
    </submittedName>
</protein>
<dbReference type="SUPFAM" id="SSF48371">
    <property type="entry name" value="ARM repeat"/>
    <property type="match status" value="1"/>
</dbReference>
<evidence type="ECO:0000256" key="2">
    <source>
        <dbReference type="ARBA" id="ARBA00007991"/>
    </source>
</evidence>
<sequence>MENISIEIITLPEVEHLVHELYKPNPPQTISRIQEILQTLQKSPGGWQLADGLLSLPDQNVKFFGALTFTVKLNTESLSDDDAVSVLQKLITFLITSLRDGTAGFVVKKLCSTLVTYFIHYSHTWPRCIRHLSYCLESRTYVPIEDADNSSPYEDIVQSLDVENLYAVSWFAQILPNEAEKIDAKPIKYISLHDRLATNAADVVVLLNHGIKPINDGSTRPADSISCLQAWIQYIQRNPKQPLVQQFQKLVDPVINCLPHADLYDVAVGLLTDALEDWQSFFIREHFESLYSVFDSDWGRDKYHSLIESEEMDDDDIHFGLFMLAFGNARIEDLTDGTNERAQRFLTMLAGLLSAKGYPGVDDKIFVPALEFWGTFVEILVDSLYGESSRETQWDKPPIWQMMQAVSESSRKIQYPHITIYNSWDSTERTAFGDARKDVADFLQSVYTIIGKELVSIFAKSMLEALPRSAWAELEAAAFCLGALSDCLPDENSFDDILTQIFGSPLFGLLSQGQSVVPVRARQTCLSLIERYSDYFGNHAEFLPAALNLLFSAVGDRHLALPSSKSIYTLCSSCRSILTPEVGTFLEQYATLRNSELDSLAEERVVGAIASIIQAVPDDTQKTNAFRRLLTMIGVDVETSLQLSSCGEGSLIPPENPVIIRAYDFAQRPDAPVPASEIALNLAVRALRCLCSVAKGIQAPSEALVDLDADEQGAQMLSNTNFEQIQVDIMSILVRLKETFSSNSEVVDVICSILRAGFSETEPGPFVFPPQMVTEFIISRWHNRIATVVNTASVFVTSLSSGNQKKYVAEVLSQLLPWVFGLLSQLSEPEQDPELAQYGIEFAQRIMSKRPEIFMSQPANMLEFLFMFAIKLLNGNEPLPKAAAADFWSTFISLQTNDENTRAIVDNAMTYLGPKLCESLIQNIGGKAARSELDKLSEPLKKLVAQQVNARQWLGAALQDPAFPSDKVTPEEKELFLKKVIM</sequence>
<keyword evidence="3" id="KW-0813">Transport</keyword>
<dbReference type="EMBL" id="JBANMG010000005">
    <property type="protein sequence ID" value="KAK6953213.1"/>
    <property type="molecule type" value="Genomic_DNA"/>
</dbReference>
<dbReference type="InterPro" id="IPR040520">
    <property type="entry name" value="Importin_rep_3"/>
</dbReference>
<dbReference type="GO" id="GO:0005737">
    <property type="term" value="C:cytoplasm"/>
    <property type="evidence" value="ECO:0007669"/>
    <property type="project" value="TreeGrafter"/>
</dbReference>
<dbReference type="PANTHER" id="PTHR12363:SF33">
    <property type="entry name" value="IMPORTIN-13"/>
    <property type="match status" value="1"/>
</dbReference>
<evidence type="ECO:0000256" key="3">
    <source>
        <dbReference type="ARBA" id="ARBA00022448"/>
    </source>
</evidence>
<comment type="caution">
    <text evidence="5">The sequence shown here is derived from an EMBL/GenBank/DDBJ whole genome shotgun (WGS) entry which is preliminary data.</text>
</comment>
<dbReference type="Pfam" id="PF18806">
    <property type="entry name" value="Importin_rep_3"/>
    <property type="match status" value="1"/>
</dbReference>
<dbReference type="AlphaFoldDB" id="A0AAX6ML89"/>
<reference evidence="5 6" key="1">
    <citation type="journal article" date="2024" name="Front Chem Biol">
        <title>Unveiling the potential of Daldinia eschscholtzii MFLUCC 19-0629 through bioactivity and bioinformatics studies for enhanced sustainable agriculture production.</title>
        <authorList>
            <person name="Brooks S."/>
            <person name="Weaver J.A."/>
            <person name="Klomchit A."/>
            <person name="Alharthi S.A."/>
            <person name="Onlamun T."/>
            <person name="Nurani R."/>
            <person name="Vong T.K."/>
            <person name="Alberti F."/>
            <person name="Greco C."/>
        </authorList>
    </citation>
    <scope>NUCLEOTIDE SEQUENCE [LARGE SCALE GENOMIC DNA]</scope>
    <source>
        <strain evidence="5">MFLUCC 19-0629</strain>
    </source>
</reference>
<proteinExistence type="inferred from homology"/>
<dbReference type="Proteomes" id="UP001369815">
    <property type="component" value="Unassembled WGS sequence"/>
</dbReference>
<keyword evidence="6" id="KW-1185">Reference proteome</keyword>
<accession>A0AAX6ML89</accession>
<comment type="subcellular location">
    <subcellularLocation>
        <location evidence="1">Nucleus</location>
    </subcellularLocation>
</comment>
<dbReference type="InterPro" id="IPR011989">
    <property type="entry name" value="ARM-like"/>
</dbReference>
<evidence type="ECO:0000313" key="6">
    <source>
        <dbReference type="Proteomes" id="UP001369815"/>
    </source>
</evidence>